<reference evidence="2" key="1">
    <citation type="submission" date="2020-01" db="EMBL/GenBank/DDBJ databases">
        <authorList>
            <person name="Mishra B."/>
        </authorList>
    </citation>
    <scope>NUCLEOTIDE SEQUENCE [LARGE SCALE GENOMIC DNA]</scope>
</reference>
<gene>
    <name evidence="2" type="ORF">MERR_LOCUS43102</name>
</gene>
<protein>
    <recommendedName>
        <fullName evidence="1">Serine aminopeptidase S33 domain-containing protein</fullName>
    </recommendedName>
</protein>
<dbReference type="GO" id="GO:0005829">
    <property type="term" value="C:cytosol"/>
    <property type="evidence" value="ECO:0007669"/>
    <property type="project" value="TreeGrafter"/>
</dbReference>
<sequence length="311" mass="34898">MNSSKIVIPNNHGEKLVGVLHETGSREVVVMCHGCRSNKNTPVIEKLASAIEKEGISAFRFDFSGNGESDGTFNYGNYKQEADGDLRSVIQYFHNTNRVVPIILGHSKGGNAVLRYASMFHDSIRGVINLSGCYDLERCHHLDDPEFVEKLKRQGFVNVKVKNSSRKYRITQESLDERFSIDMNQTCLRISKGCKVLTVHGSDDDAVPVEEAKEFAKIIPNHKLEILQGADHSFSQHRSLLASTVIEFIKSIHILTFSYFPVCSDPIPRREIRRCTILLGIIFDSDRLSCNMNRMIVGASNGGLILELLKE</sequence>
<dbReference type="PANTHER" id="PTHR42886:SF53">
    <property type="entry name" value="ALPHA_BETA-HYDROLASES SUPERFAMILY PROTEIN"/>
    <property type="match status" value="1"/>
</dbReference>
<feature type="domain" description="Serine aminopeptidase S33" evidence="1">
    <location>
        <begin position="25"/>
        <end position="167"/>
    </location>
</feature>
<dbReference type="InterPro" id="IPR022742">
    <property type="entry name" value="Hydrolase_4"/>
</dbReference>
<evidence type="ECO:0000313" key="2">
    <source>
        <dbReference type="EMBL" id="CAA7055866.1"/>
    </source>
</evidence>
<dbReference type="Pfam" id="PF12146">
    <property type="entry name" value="Hydrolase_4"/>
    <property type="match status" value="1"/>
</dbReference>
<dbReference type="EMBL" id="CACVBM020001607">
    <property type="protein sequence ID" value="CAA7055866.1"/>
    <property type="molecule type" value="Genomic_DNA"/>
</dbReference>
<comment type="caution">
    <text evidence="2">The sequence shown here is derived from an EMBL/GenBank/DDBJ whole genome shotgun (WGS) entry which is preliminary data.</text>
</comment>
<organism evidence="2 3">
    <name type="scientific">Microthlaspi erraticum</name>
    <dbReference type="NCBI Taxonomy" id="1685480"/>
    <lineage>
        <taxon>Eukaryota</taxon>
        <taxon>Viridiplantae</taxon>
        <taxon>Streptophyta</taxon>
        <taxon>Embryophyta</taxon>
        <taxon>Tracheophyta</taxon>
        <taxon>Spermatophyta</taxon>
        <taxon>Magnoliopsida</taxon>
        <taxon>eudicotyledons</taxon>
        <taxon>Gunneridae</taxon>
        <taxon>Pentapetalae</taxon>
        <taxon>rosids</taxon>
        <taxon>malvids</taxon>
        <taxon>Brassicales</taxon>
        <taxon>Brassicaceae</taxon>
        <taxon>Coluteocarpeae</taxon>
        <taxon>Microthlaspi</taxon>
    </lineage>
</organism>
<dbReference type="InterPro" id="IPR029058">
    <property type="entry name" value="AB_hydrolase_fold"/>
</dbReference>
<dbReference type="SUPFAM" id="SSF53474">
    <property type="entry name" value="alpha/beta-Hydrolases"/>
    <property type="match status" value="1"/>
</dbReference>
<dbReference type="PANTHER" id="PTHR42886">
    <property type="entry name" value="RE40534P-RELATED"/>
    <property type="match status" value="1"/>
</dbReference>
<evidence type="ECO:0000259" key="1">
    <source>
        <dbReference type="Pfam" id="PF12146"/>
    </source>
</evidence>
<name>A0A6D2KFZ6_9BRAS</name>
<evidence type="ECO:0000313" key="3">
    <source>
        <dbReference type="Proteomes" id="UP000467841"/>
    </source>
</evidence>
<accession>A0A6D2KFZ6</accession>
<dbReference type="Gene3D" id="3.40.50.1820">
    <property type="entry name" value="alpha/beta hydrolase"/>
    <property type="match status" value="1"/>
</dbReference>
<keyword evidence="3" id="KW-1185">Reference proteome</keyword>
<dbReference type="OrthoDB" id="9988524at2759"/>
<dbReference type="Proteomes" id="UP000467841">
    <property type="component" value="Unassembled WGS sequence"/>
</dbReference>
<dbReference type="AlphaFoldDB" id="A0A6D2KFZ6"/>
<proteinExistence type="predicted"/>